<evidence type="ECO:0000313" key="7">
    <source>
        <dbReference type="EMBL" id="KAL2828317.1"/>
    </source>
</evidence>
<gene>
    <name evidence="7" type="ORF">BJY01DRAFT_255416</name>
</gene>
<dbReference type="InterPro" id="IPR010573">
    <property type="entry name" value="MFS_Str1/Tri12-like"/>
</dbReference>
<accession>A0ABR4IL55</accession>
<keyword evidence="3 6" id="KW-0812">Transmembrane</keyword>
<dbReference type="Gene3D" id="1.20.1250.20">
    <property type="entry name" value="MFS general substrate transporter like domains"/>
    <property type="match status" value="1"/>
</dbReference>
<comment type="caution">
    <text evidence="7">The sequence shown here is derived from an EMBL/GenBank/DDBJ whole genome shotgun (WGS) entry which is preliminary data.</text>
</comment>
<dbReference type="SUPFAM" id="SSF103473">
    <property type="entry name" value="MFS general substrate transporter"/>
    <property type="match status" value="1"/>
</dbReference>
<evidence type="ECO:0000256" key="1">
    <source>
        <dbReference type="ARBA" id="ARBA00004141"/>
    </source>
</evidence>
<organism evidence="7 8">
    <name type="scientific">Aspergillus pseudoustus</name>
    <dbReference type="NCBI Taxonomy" id="1810923"/>
    <lineage>
        <taxon>Eukaryota</taxon>
        <taxon>Fungi</taxon>
        <taxon>Dikarya</taxon>
        <taxon>Ascomycota</taxon>
        <taxon>Pezizomycotina</taxon>
        <taxon>Eurotiomycetes</taxon>
        <taxon>Eurotiomycetidae</taxon>
        <taxon>Eurotiales</taxon>
        <taxon>Aspergillaceae</taxon>
        <taxon>Aspergillus</taxon>
        <taxon>Aspergillus subgen. Nidulantes</taxon>
    </lineage>
</organism>
<evidence type="ECO:0000256" key="3">
    <source>
        <dbReference type="ARBA" id="ARBA00022692"/>
    </source>
</evidence>
<feature type="transmembrane region" description="Helical" evidence="6">
    <location>
        <begin position="117"/>
        <end position="141"/>
    </location>
</feature>
<evidence type="ECO:0000256" key="2">
    <source>
        <dbReference type="ARBA" id="ARBA00022448"/>
    </source>
</evidence>
<comment type="subcellular location">
    <subcellularLocation>
        <location evidence="1">Membrane</location>
        <topology evidence="1">Multi-pass membrane protein</topology>
    </subcellularLocation>
</comment>
<dbReference type="PANTHER" id="PTHR23501">
    <property type="entry name" value="MAJOR FACILITATOR SUPERFAMILY"/>
    <property type="match status" value="1"/>
</dbReference>
<evidence type="ECO:0000256" key="4">
    <source>
        <dbReference type="ARBA" id="ARBA00022989"/>
    </source>
</evidence>
<feature type="transmembrane region" description="Helical" evidence="6">
    <location>
        <begin position="6"/>
        <end position="30"/>
    </location>
</feature>
<evidence type="ECO:0000256" key="6">
    <source>
        <dbReference type="SAM" id="Phobius"/>
    </source>
</evidence>
<dbReference type="Pfam" id="PF06609">
    <property type="entry name" value="TRI12"/>
    <property type="match status" value="1"/>
</dbReference>
<evidence type="ECO:0000313" key="8">
    <source>
        <dbReference type="Proteomes" id="UP001610446"/>
    </source>
</evidence>
<reference evidence="7 8" key="1">
    <citation type="submission" date="2024-07" db="EMBL/GenBank/DDBJ databases">
        <title>Section-level genome sequencing and comparative genomics of Aspergillus sections Usti and Cavernicolus.</title>
        <authorList>
            <consortium name="Lawrence Berkeley National Laboratory"/>
            <person name="Nybo J.L."/>
            <person name="Vesth T.C."/>
            <person name="Theobald S."/>
            <person name="Frisvad J.C."/>
            <person name="Larsen T.O."/>
            <person name="Kjaerboelling I."/>
            <person name="Rothschild-Mancinelli K."/>
            <person name="Lyhne E.K."/>
            <person name="Kogle M.E."/>
            <person name="Barry K."/>
            <person name="Clum A."/>
            <person name="Na H."/>
            <person name="Ledsgaard L."/>
            <person name="Lin J."/>
            <person name="Lipzen A."/>
            <person name="Kuo A."/>
            <person name="Riley R."/>
            <person name="Mondo S."/>
            <person name="Labutti K."/>
            <person name="Haridas S."/>
            <person name="Pangalinan J."/>
            <person name="Salamov A.A."/>
            <person name="Simmons B.A."/>
            <person name="Magnuson J.K."/>
            <person name="Chen J."/>
            <person name="Drula E."/>
            <person name="Henrissat B."/>
            <person name="Wiebenga A."/>
            <person name="Lubbers R.J."/>
            <person name="Gomes A.C."/>
            <person name="Makela M.R."/>
            <person name="Stajich J."/>
            <person name="Grigoriev I.V."/>
            <person name="Mortensen U.H."/>
            <person name="De Vries R.P."/>
            <person name="Baker S.E."/>
            <person name="Andersen M.R."/>
        </authorList>
    </citation>
    <scope>NUCLEOTIDE SEQUENCE [LARGE SCALE GENOMIC DNA]</scope>
    <source>
        <strain evidence="7 8">CBS 123904</strain>
    </source>
</reference>
<keyword evidence="5 6" id="KW-0472">Membrane</keyword>
<feature type="transmembrane region" description="Helical" evidence="6">
    <location>
        <begin position="269"/>
        <end position="288"/>
    </location>
</feature>
<dbReference type="Proteomes" id="UP001610446">
    <property type="component" value="Unassembled WGS sequence"/>
</dbReference>
<keyword evidence="8" id="KW-1185">Reference proteome</keyword>
<dbReference type="PANTHER" id="PTHR23501:SF195">
    <property type="entry name" value="PEP5"/>
    <property type="match status" value="1"/>
</dbReference>
<keyword evidence="4 6" id="KW-1133">Transmembrane helix</keyword>
<evidence type="ECO:0008006" key="9">
    <source>
        <dbReference type="Google" id="ProtNLM"/>
    </source>
</evidence>
<feature type="transmembrane region" description="Helical" evidence="6">
    <location>
        <begin position="50"/>
        <end position="71"/>
    </location>
</feature>
<sequence length="321" mass="34199">MGETLIHGSAATVLGPLISGGVLLVVFAVWESKGTQTGIVPHALFQHRNFAIAILIRFVGGIALFGSQTYFPQVIYQLFTTDGLQSAVWQLPFNGAGIVGGVLAAVIMRWTRDGKWVTVLILGGGPMYLVTPGVSFAVWFFPSALTGAAVEAESAILSIIVSLCTPSEMIATTIMFCSAVGSLGRAISIPIYGSGFNNKIQKFLPEKITKAVLDAGLPPSTIAPILQVLANNDQGGGTEAFLSVEAVTEQIAATLVLAKQQAYPDSFQYMWYLLLAFAAVATIFAVFLKSAKDQMTDEVVSAVQTGEDWKYRRSRKATVAP</sequence>
<feature type="transmembrane region" description="Helical" evidence="6">
    <location>
        <begin position="91"/>
        <end position="110"/>
    </location>
</feature>
<proteinExistence type="predicted"/>
<evidence type="ECO:0000256" key="5">
    <source>
        <dbReference type="ARBA" id="ARBA00023136"/>
    </source>
</evidence>
<protein>
    <recommendedName>
        <fullName evidence="9">Major facilitator superfamily domain-containing protein</fullName>
    </recommendedName>
</protein>
<keyword evidence="2" id="KW-0813">Transport</keyword>
<dbReference type="InterPro" id="IPR036259">
    <property type="entry name" value="MFS_trans_sf"/>
</dbReference>
<dbReference type="EMBL" id="JBFXLU010000370">
    <property type="protein sequence ID" value="KAL2828317.1"/>
    <property type="molecule type" value="Genomic_DNA"/>
</dbReference>
<name>A0ABR4IL55_9EURO</name>